<feature type="transmembrane region" description="Helical" evidence="1">
    <location>
        <begin position="188"/>
        <end position="221"/>
    </location>
</feature>
<gene>
    <name evidence="2" type="ORF">GGQ59_001514</name>
</gene>
<organism evidence="2 3">
    <name type="scientific">Parvularcula dongshanensis</name>
    <dbReference type="NCBI Taxonomy" id="1173995"/>
    <lineage>
        <taxon>Bacteria</taxon>
        <taxon>Pseudomonadati</taxon>
        <taxon>Pseudomonadota</taxon>
        <taxon>Alphaproteobacteria</taxon>
        <taxon>Parvularculales</taxon>
        <taxon>Parvularculaceae</taxon>
        <taxon>Parvularcula</taxon>
    </lineage>
</organism>
<evidence type="ECO:0000256" key="1">
    <source>
        <dbReference type="SAM" id="Phobius"/>
    </source>
</evidence>
<dbReference type="Pfam" id="PF01944">
    <property type="entry name" value="SpoIIM"/>
    <property type="match status" value="1"/>
</dbReference>
<evidence type="ECO:0000313" key="3">
    <source>
        <dbReference type="Proteomes" id="UP000563524"/>
    </source>
</evidence>
<accession>A0A840I4P7</accession>
<dbReference type="Proteomes" id="UP000563524">
    <property type="component" value="Unassembled WGS sequence"/>
</dbReference>
<keyword evidence="1" id="KW-0812">Transmembrane</keyword>
<dbReference type="EMBL" id="JACHOB010000002">
    <property type="protein sequence ID" value="MBB4659000.1"/>
    <property type="molecule type" value="Genomic_DNA"/>
</dbReference>
<dbReference type="AlphaFoldDB" id="A0A840I4P7"/>
<name>A0A840I4P7_9PROT</name>
<feature type="transmembrane region" description="Helical" evidence="1">
    <location>
        <begin position="115"/>
        <end position="132"/>
    </location>
</feature>
<feature type="transmembrane region" description="Helical" evidence="1">
    <location>
        <begin position="276"/>
        <end position="294"/>
    </location>
</feature>
<keyword evidence="1" id="KW-1133">Transmembrane helix</keyword>
<dbReference type="PANTHER" id="PTHR35337">
    <property type="entry name" value="SLR1478 PROTEIN"/>
    <property type="match status" value="1"/>
</dbReference>
<proteinExistence type="predicted"/>
<comment type="caution">
    <text evidence="2">The sequence shown here is derived from an EMBL/GenBank/DDBJ whole genome shotgun (WGS) entry which is preliminary data.</text>
</comment>
<protein>
    <submittedName>
        <fullName evidence="2">Putative membrane protein SpoIIM required for sporulation</fullName>
    </submittedName>
</protein>
<reference evidence="2 3" key="1">
    <citation type="submission" date="2020-08" db="EMBL/GenBank/DDBJ databases">
        <title>Genomic Encyclopedia of Type Strains, Phase IV (KMG-IV): sequencing the most valuable type-strain genomes for metagenomic binning, comparative biology and taxonomic classification.</title>
        <authorList>
            <person name="Goeker M."/>
        </authorList>
    </citation>
    <scope>NUCLEOTIDE SEQUENCE [LARGE SCALE GENOMIC DNA]</scope>
    <source>
        <strain evidence="2 3">DSM 102850</strain>
    </source>
</reference>
<feature type="transmembrane region" description="Helical" evidence="1">
    <location>
        <begin position="306"/>
        <end position="325"/>
    </location>
</feature>
<sequence>MSQTLTLRSARFRSEREADWQTLEALLTRIERGGARSLSADEMIALPRAYRAALSALSVARETSLDKGTTDYLEALCTRAYFAVYGNKEKLSSRLYGFFAEGWPSAVRALWRETLVSLVLSLLGVAVAYLLVSSDADWYYSFMPGELAGGRSPASSTESLREGLYHDGGASGLSVFAAFLLSNNARVAIFAFALGFAFCVPTVALLIYNGCALGAFYALYVERGLGVELTGWLFIHGVTELFAIVLAGAAGLKIGTALAFPGACSRLDAAAEAGRQAAGVIAGVVVMLAIAALLEGFGRQLVTSDLARFAIAGVTAVLWGTYFYAPRPAAEEPA</sequence>
<keyword evidence="1" id="KW-0472">Membrane</keyword>
<dbReference type="InterPro" id="IPR002798">
    <property type="entry name" value="SpoIIM-like"/>
</dbReference>
<dbReference type="PANTHER" id="PTHR35337:SF1">
    <property type="entry name" value="SLR1478 PROTEIN"/>
    <property type="match status" value="1"/>
</dbReference>
<feature type="transmembrane region" description="Helical" evidence="1">
    <location>
        <begin position="241"/>
        <end position="264"/>
    </location>
</feature>
<evidence type="ECO:0000313" key="2">
    <source>
        <dbReference type="EMBL" id="MBB4659000.1"/>
    </source>
</evidence>
<keyword evidence="3" id="KW-1185">Reference proteome</keyword>
<dbReference type="RefSeq" id="WP_183817165.1">
    <property type="nucleotide sequence ID" value="NZ_JACHOB010000002.1"/>
</dbReference>